<evidence type="ECO:0000256" key="1">
    <source>
        <dbReference type="SAM" id="MobiDB-lite"/>
    </source>
</evidence>
<evidence type="ECO:0000256" key="2">
    <source>
        <dbReference type="SAM" id="Phobius"/>
    </source>
</evidence>
<proteinExistence type="predicted"/>
<feature type="region of interest" description="Disordered" evidence="1">
    <location>
        <begin position="287"/>
        <end position="372"/>
    </location>
</feature>
<keyword evidence="4" id="KW-1185">Reference proteome</keyword>
<accession>A0ABW2L5J4</accession>
<protein>
    <recommendedName>
        <fullName evidence="5">DUF4175 domain-containing protein</fullName>
    </recommendedName>
</protein>
<dbReference type="EMBL" id="JBHTBS010000002">
    <property type="protein sequence ID" value="MFC7336366.1"/>
    <property type="molecule type" value="Genomic_DNA"/>
</dbReference>
<evidence type="ECO:0008006" key="5">
    <source>
        <dbReference type="Google" id="ProtNLM"/>
    </source>
</evidence>
<gene>
    <name evidence="3" type="ORF">ACFQY0_04185</name>
</gene>
<feature type="compositionally biased region" description="Basic and acidic residues" evidence="1">
    <location>
        <begin position="287"/>
        <end position="316"/>
    </location>
</feature>
<evidence type="ECO:0000313" key="3">
    <source>
        <dbReference type="EMBL" id="MFC7336366.1"/>
    </source>
</evidence>
<feature type="transmembrane region" description="Helical" evidence="2">
    <location>
        <begin position="139"/>
        <end position="158"/>
    </location>
</feature>
<feature type="compositionally biased region" description="Gly residues" evidence="1">
    <location>
        <begin position="336"/>
        <end position="365"/>
    </location>
</feature>
<feature type="compositionally biased region" description="Low complexity" evidence="1">
    <location>
        <begin position="325"/>
        <end position="335"/>
    </location>
</feature>
<organism evidence="3 4">
    <name type="scientific">Haloferula chungangensis</name>
    <dbReference type="NCBI Taxonomy" id="1048331"/>
    <lineage>
        <taxon>Bacteria</taxon>
        <taxon>Pseudomonadati</taxon>
        <taxon>Verrucomicrobiota</taxon>
        <taxon>Verrucomicrobiia</taxon>
        <taxon>Verrucomicrobiales</taxon>
        <taxon>Verrucomicrobiaceae</taxon>
        <taxon>Haloferula</taxon>
    </lineage>
</organism>
<keyword evidence="2" id="KW-0472">Membrane</keyword>
<dbReference type="RefSeq" id="WP_379709463.1">
    <property type="nucleotide sequence ID" value="NZ_JBHTBS010000002.1"/>
</dbReference>
<reference evidence="4" key="1">
    <citation type="journal article" date="2019" name="Int. J. Syst. Evol. Microbiol.">
        <title>The Global Catalogue of Microorganisms (GCM) 10K type strain sequencing project: providing services to taxonomists for standard genome sequencing and annotation.</title>
        <authorList>
            <consortium name="The Broad Institute Genomics Platform"/>
            <consortium name="The Broad Institute Genome Sequencing Center for Infectious Disease"/>
            <person name="Wu L."/>
            <person name="Ma J."/>
        </authorList>
    </citation>
    <scope>NUCLEOTIDE SEQUENCE [LARGE SCALE GENOMIC DNA]</scope>
    <source>
        <strain evidence="4">CGMCC 4.1467</strain>
    </source>
</reference>
<dbReference type="Proteomes" id="UP001596472">
    <property type="component" value="Unassembled WGS sequence"/>
</dbReference>
<keyword evidence="2" id="KW-1133">Transmembrane helix</keyword>
<sequence>MKEAEPVHALIDAVRQRCHALLLKRVAVATLLGAAVVVLLGSLLWLVRGQSVPPSFPVVVTVMAVFLGLAFYVHGRMDRVRAAELADRHFGLKDGLVSALFLEDSGSESERKLQWSRLAPKLEDCRPETIDEAFPKRRAVLGGVLAGAALWLCLLPPSPAVLAEEKERAEMAERVAEAKKDLEELIEKLDEDIVAAGEKEVLALDEFRKLVKQIDENGDRTEATRQFARIEQKMREAARALDQRRDMETLDMAAVELGKAEETEPRQLGKKLEAKELEDAEEMLKKLAQKKIDPKDLKKDEEGKRKLAEARKDLAKMRATTKRLAAAGKQRQGAAKAGGGAGKAAGGGKGNPGGGEGQMGQGGNGQQQEGLEDLMAELDDAARELKEALEEIEIDPDAEFEDGEFDGPMARFNGKLDQLRGKFRRMNAKQQAMGKLDQLRQGLAQAQGMMQGQQMLGLAQGQGGREAGRGSSWSERQEKDDSQKNGAMTELKGQHGSGPSLSAVEEAESGTGVSGRRGTAKERDFARQVESFVQRDDIPEGLKLGVRNYFENVQSAASKPEDE</sequence>
<feature type="transmembrane region" description="Helical" evidence="2">
    <location>
        <begin position="54"/>
        <end position="73"/>
    </location>
</feature>
<comment type="caution">
    <text evidence="3">The sequence shown here is derived from an EMBL/GenBank/DDBJ whole genome shotgun (WGS) entry which is preliminary data.</text>
</comment>
<evidence type="ECO:0000313" key="4">
    <source>
        <dbReference type="Proteomes" id="UP001596472"/>
    </source>
</evidence>
<feature type="transmembrane region" description="Helical" evidence="2">
    <location>
        <begin position="26"/>
        <end position="48"/>
    </location>
</feature>
<feature type="region of interest" description="Disordered" evidence="1">
    <location>
        <begin position="454"/>
        <end position="525"/>
    </location>
</feature>
<name>A0ABW2L5J4_9BACT</name>
<keyword evidence="2" id="KW-0812">Transmembrane</keyword>